<accession>A0A2G4R1S2</accession>
<dbReference type="EMBL" id="LDWY01000061">
    <property type="protein sequence ID" value="PHY90486.1"/>
    <property type="molecule type" value="Genomic_DNA"/>
</dbReference>
<evidence type="ECO:0000313" key="2">
    <source>
        <dbReference type="Proteomes" id="UP000237472"/>
    </source>
</evidence>
<protein>
    <recommendedName>
        <fullName evidence="3">DUF493 domain-containing protein</fullName>
    </recommendedName>
</protein>
<name>A0A2G4R1S2_9BACT</name>
<reference evidence="2" key="1">
    <citation type="submission" date="2015-06" db="EMBL/GenBank/DDBJ databases">
        <authorList>
            <person name="Parisi A."/>
            <person name="Chiara M."/>
            <person name="Florio D."/>
            <person name="Miccolupo A."/>
            <person name="Manzari C."/>
            <person name="Mion D."/>
            <person name="Caruso M."/>
            <person name="D'erchia A.M."/>
            <person name="Zanoni R."/>
        </authorList>
    </citation>
    <scope>NUCLEOTIDE SEQUENCE [LARGE SCALE GENOMIC DNA]</scope>
    <source>
        <strain evidence="2">73/13</strain>
    </source>
</reference>
<gene>
    <name evidence="1" type="ORF">AA994_05085</name>
</gene>
<dbReference type="Pfam" id="PF04359">
    <property type="entry name" value="DUF493"/>
    <property type="match status" value="1"/>
</dbReference>
<organism evidence="1 2">
    <name type="scientific">Campylobacter vulpis</name>
    <dbReference type="NCBI Taxonomy" id="1655500"/>
    <lineage>
        <taxon>Bacteria</taxon>
        <taxon>Pseudomonadati</taxon>
        <taxon>Campylobacterota</taxon>
        <taxon>Epsilonproteobacteria</taxon>
        <taxon>Campylobacterales</taxon>
        <taxon>Campylobacteraceae</taxon>
        <taxon>Campylobacter</taxon>
    </lineage>
</organism>
<dbReference type="SUPFAM" id="SSF117991">
    <property type="entry name" value="YbeD/HP0495-like"/>
    <property type="match status" value="1"/>
</dbReference>
<dbReference type="InterPro" id="IPR007454">
    <property type="entry name" value="UPF0250_YbeD-like"/>
</dbReference>
<dbReference type="AlphaFoldDB" id="A0A2G4R1S2"/>
<sequence length="87" mass="10440">MVNLCDFEQEPMINYPTFWDFKVILEREVRAGELFESILKQREFKYKASNLSKNGRYQSYLLSVYVDSKEDRLSIFAKLKEKSKFVL</sequence>
<dbReference type="RefSeq" id="WP_099461635.1">
    <property type="nucleotide sequence ID" value="NZ_LDWY01000061.1"/>
</dbReference>
<dbReference type="OrthoDB" id="281538at2"/>
<dbReference type="InterPro" id="IPR027471">
    <property type="entry name" value="YbeD-like_sf"/>
</dbReference>
<comment type="caution">
    <text evidence="1">The sequence shown here is derived from an EMBL/GenBank/DDBJ whole genome shotgun (WGS) entry which is preliminary data.</text>
</comment>
<evidence type="ECO:0000313" key="1">
    <source>
        <dbReference type="EMBL" id="PHY90486.1"/>
    </source>
</evidence>
<proteinExistence type="predicted"/>
<dbReference type="Gene3D" id="3.30.70.260">
    <property type="match status" value="1"/>
</dbReference>
<dbReference type="Proteomes" id="UP000237472">
    <property type="component" value="Unassembled WGS sequence"/>
</dbReference>
<evidence type="ECO:0008006" key="3">
    <source>
        <dbReference type="Google" id="ProtNLM"/>
    </source>
</evidence>